<evidence type="ECO:0000256" key="2">
    <source>
        <dbReference type="ARBA" id="ARBA00022833"/>
    </source>
</evidence>
<organism evidence="8 9">
    <name type="scientific">Knufia fluminis</name>
    <dbReference type="NCBI Taxonomy" id="191047"/>
    <lineage>
        <taxon>Eukaryota</taxon>
        <taxon>Fungi</taxon>
        <taxon>Dikarya</taxon>
        <taxon>Ascomycota</taxon>
        <taxon>Pezizomycotina</taxon>
        <taxon>Eurotiomycetes</taxon>
        <taxon>Chaetothyriomycetidae</taxon>
        <taxon>Chaetothyriales</taxon>
        <taxon>Trichomeriaceae</taxon>
        <taxon>Knufia</taxon>
    </lineage>
</organism>
<dbReference type="InterPro" id="IPR007219">
    <property type="entry name" value="XnlR_reg_dom"/>
</dbReference>
<protein>
    <recommendedName>
        <fullName evidence="7">Xylanolytic transcriptional activator regulatory domain-containing protein</fullName>
    </recommendedName>
</protein>
<gene>
    <name evidence="8" type="ORF">OHC33_011204</name>
</gene>
<keyword evidence="1" id="KW-0479">Metal-binding</keyword>
<keyword evidence="2" id="KW-0862">Zinc</keyword>
<evidence type="ECO:0000313" key="8">
    <source>
        <dbReference type="EMBL" id="KAK5947777.1"/>
    </source>
</evidence>
<proteinExistence type="predicted"/>
<feature type="domain" description="Xylanolytic transcriptional activator regulatory" evidence="7">
    <location>
        <begin position="313"/>
        <end position="539"/>
    </location>
</feature>
<dbReference type="PANTHER" id="PTHR47660:SF2">
    <property type="entry name" value="TRANSCRIPTION FACTOR WITH C2H2 AND ZN(2)-CYS(6) DNA BINDING DOMAIN (EUROFUNG)"/>
    <property type="match status" value="1"/>
</dbReference>
<feature type="region of interest" description="Disordered" evidence="6">
    <location>
        <begin position="1"/>
        <end position="85"/>
    </location>
</feature>
<dbReference type="GO" id="GO:0003677">
    <property type="term" value="F:DNA binding"/>
    <property type="evidence" value="ECO:0007669"/>
    <property type="project" value="InterPro"/>
</dbReference>
<evidence type="ECO:0000256" key="1">
    <source>
        <dbReference type="ARBA" id="ARBA00022723"/>
    </source>
</evidence>
<dbReference type="AlphaFoldDB" id="A0AAN8I111"/>
<evidence type="ECO:0000256" key="5">
    <source>
        <dbReference type="ARBA" id="ARBA00023242"/>
    </source>
</evidence>
<sequence length="817" mass="90448">MHKQPRCDSTIRSVRSDEPEAANGIEYDRSQSAKQFPGDDTLSPGEQLSRSIAISGSSTVGDHPTIDSSLQREKQVSSLGDPPIGFSIQMSLDDSNLVDSPAEELSPEHESSYITDFLMSVMLSTDTRNETADLSNSIQRSSPADVLDFTGASFHYLELQPWLGSTHQASKQINAIEVERVHDRNAPAHMQSPRITSTQPQNGLVLGAQAFRDSMWSFDPCQKDQWKTKVAQLSCSTYSLDIAWAQHDARADDVQVVTINSAVRNKMVSLLLSLSDHPSIDSTASLLSYFPSPELLTKLVNRFLVDHATEIDTFIHIPTFDPEQQTPELSMGMIASAALSSTLMSVHDFGCLLHEAHRELNARLHSNDNRNIRLLAPMQSLALSTNCGLWSGDRRSMEIAEGLRNSLVTMLRRARVFSAYNTTCVEPKSTDSANETEEKWRTWVRCESLKRLGIHVLTTDVQCSMSLLIPPLLSPTDMRLALPAPRDLWEAETAESWRSLYLAKSTPSRFSSLPSVRNCIQELGHVLPPRDAVDPQLTSLVILSGLWPSIFSFRQLAQLRSDGESYNNLIVRSLYQEAKDTQDAFKVVFSDWCGGLEPATLMLHERMLMSLHVSLEDVQLLGGKVGELEARRVVPMLTAWIRRRESRQAVWHAAQLLRTARTCRGSLPASSMIAVYHSGLVLWAYSATLSIENLAVPNTALFAHETPGKLICLDGDNDVQQFLAVGQGTPVITLHNHSMDSQAAKYIPIRDGRAVMTSVVDFILTKNGAPDTRDCLPLVANLGRLMLELGYAAGKMSRECIAQHIQNSSEGCTTNNE</sequence>
<dbReference type="GO" id="GO:0006351">
    <property type="term" value="P:DNA-templated transcription"/>
    <property type="evidence" value="ECO:0007669"/>
    <property type="project" value="InterPro"/>
</dbReference>
<evidence type="ECO:0000256" key="6">
    <source>
        <dbReference type="SAM" id="MobiDB-lite"/>
    </source>
</evidence>
<evidence type="ECO:0000259" key="7">
    <source>
        <dbReference type="Pfam" id="PF04082"/>
    </source>
</evidence>
<reference evidence="8 9" key="1">
    <citation type="submission" date="2022-12" db="EMBL/GenBank/DDBJ databases">
        <title>Genomic features and morphological characterization of a novel Knufia sp. strain isolated from spacecraft assembly facility.</title>
        <authorList>
            <person name="Teixeira M."/>
            <person name="Chander A.M."/>
            <person name="Stajich J.E."/>
            <person name="Venkateswaran K."/>
        </authorList>
    </citation>
    <scope>NUCLEOTIDE SEQUENCE [LARGE SCALE GENOMIC DNA]</scope>
    <source>
        <strain evidence="8 9">FJI-L2-BK-P2</strain>
    </source>
</reference>
<keyword evidence="5" id="KW-0539">Nucleus</keyword>
<dbReference type="EMBL" id="JAKLMC020000069">
    <property type="protein sequence ID" value="KAK5947777.1"/>
    <property type="molecule type" value="Genomic_DNA"/>
</dbReference>
<evidence type="ECO:0000256" key="3">
    <source>
        <dbReference type="ARBA" id="ARBA00023015"/>
    </source>
</evidence>
<comment type="caution">
    <text evidence="8">The sequence shown here is derived from an EMBL/GenBank/DDBJ whole genome shotgun (WGS) entry which is preliminary data.</text>
</comment>
<dbReference type="Proteomes" id="UP001316803">
    <property type="component" value="Unassembled WGS sequence"/>
</dbReference>
<evidence type="ECO:0000313" key="9">
    <source>
        <dbReference type="Proteomes" id="UP001316803"/>
    </source>
</evidence>
<keyword evidence="3" id="KW-0805">Transcription regulation</keyword>
<keyword evidence="4" id="KW-0804">Transcription</keyword>
<feature type="compositionally biased region" description="Polar residues" evidence="6">
    <location>
        <begin position="44"/>
        <end position="60"/>
    </location>
</feature>
<name>A0AAN8I111_9EURO</name>
<evidence type="ECO:0000256" key="4">
    <source>
        <dbReference type="ARBA" id="ARBA00023163"/>
    </source>
</evidence>
<keyword evidence="9" id="KW-1185">Reference proteome</keyword>
<dbReference type="Pfam" id="PF04082">
    <property type="entry name" value="Fungal_trans"/>
    <property type="match status" value="1"/>
</dbReference>
<dbReference type="GO" id="GO:0008270">
    <property type="term" value="F:zinc ion binding"/>
    <property type="evidence" value="ECO:0007669"/>
    <property type="project" value="InterPro"/>
</dbReference>
<accession>A0AAN8I111</accession>
<dbReference type="PANTHER" id="PTHR47660">
    <property type="entry name" value="TRANSCRIPTION FACTOR WITH C2H2 AND ZN(2)-CYS(6) DNA BINDING DOMAIN (EUROFUNG)-RELATED-RELATED"/>
    <property type="match status" value="1"/>
</dbReference>